<reference evidence="3 4" key="1">
    <citation type="journal article" date="2016" name="ISME J.">
        <title>Global occurrence and heterogeneity of the Roseobacter-clade species Ruegeria mobilis.</title>
        <authorList>
            <person name="Sonnenschein E."/>
            <person name="Gram L."/>
        </authorList>
    </citation>
    <scope>NUCLEOTIDE SEQUENCE [LARGE SCALE GENOMIC DNA]</scope>
    <source>
        <strain evidence="3 4">F1926</strain>
    </source>
</reference>
<feature type="region of interest" description="Disordered" evidence="2">
    <location>
        <begin position="1"/>
        <end position="64"/>
    </location>
</feature>
<dbReference type="Pfam" id="PF07896">
    <property type="entry name" value="DUF1674"/>
    <property type="match status" value="1"/>
</dbReference>
<dbReference type="STRING" id="1265309.K529_000510"/>
<evidence type="ECO:0000313" key="4">
    <source>
        <dbReference type="Proteomes" id="UP000013243"/>
    </source>
</evidence>
<protein>
    <submittedName>
        <fullName evidence="3">Dihydrodipicolinate reductase</fullName>
    </submittedName>
</protein>
<evidence type="ECO:0000256" key="1">
    <source>
        <dbReference type="ARBA" id="ARBA00005701"/>
    </source>
</evidence>
<evidence type="ECO:0000313" key="3">
    <source>
        <dbReference type="EMBL" id="ANP39239.1"/>
    </source>
</evidence>
<dbReference type="EMBL" id="CP015230">
    <property type="protein sequence ID" value="ANP39239.1"/>
    <property type="molecule type" value="Genomic_DNA"/>
</dbReference>
<dbReference type="GeneID" id="28248268"/>
<comment type="similarity">
    <text evidence="1">Belongs to the SDHAF4 family.</text>
</comment>
<accession>A0A1B0ZY34</accession>
<dbReference type="OrthoDB" id="8481828at2"/>
<proteinExistence type="inferred from homology"/>
<organism evidence="3 4">
    <name type="scientific">Tritonibacter mobilis F1926</name>
    <dbReference type="NCBI Taxonomy" id="1265309"/>
    <lineage>
        <taxon>Bacteria</taxon>
        <taxon>Pseudomonadati</taxon>
        <taxon>Pseudomonadota</taxon>
        <taxon>Alphaproteobacteria</taxon>
        <taxon>Rhodobacterales</taxon>
        <taxon>Paracoccaceae</taxon>
        <taxon>Tritonibacter</taxon>
    </lineage>
</organism>
<dbReference type="RefSeq" id="WP_005636735.1">
    <property type="nucleotide sequence ID" value="NZ_CP015230.1"/>
</dbReference>
<feature type="compositionally biased region" description="Basic and acidic residues" evidence="2">
    <location>
        <begin position="22"/>
        <end position="34"/>
    </location>
</feature>
<evidence type="ECO:0000256" key="2">
    <source>
        <dbReference type="SAM" id="MobiDB-lite"/>
    </source>
</evidence>
<dbReference type="InterPro" id="IPR012875">
    <property type="entry name" value="SDHF4"/>
</dbReference>
<sequence length="64" mass="7058">MSDAPESQRAKDLPAAAQRALAEAEERRKAREAQHPQPTELGGRDGPDPARYGDWEKKGIAIDF</sequence>
<feature type="compositionally biased region" description="Basic and acidic residues" evidence="2">
    <location>
        <begin position="1"/>
        <end position="12"/>
    </location>
</feature>
<name>A0A1B0ZY34_9RHOB</name>
<dbReference type="AlphaFoldDB" id="A0A1B0ZY34"/>
<feature type="compositionally biased region" description="Basic and acidic residues" evidence="2">
    <location>
        <begin position="42"/>
        <end position="64"/>
    </location>
</feature>
<dbReference type="Proteomes" id="UP000013243">
    <property type="component" value="Chromosome"/>
</dbReference>
<gene>
    <name evidence="3" type="ORF">K529_000510</name>
</gene>
<dbReference type="KEGG" id="rmb:K529_000510"/>